<feature type="compositionally biased region" description="Basic and acidic residues" evidence="2">
    <location>
        <begin position="466"/>
        <end position="480"/>
    </location>
</feature>
<evidence type="ECO:0000256" key="1">
    <source>
        <dbReference type="PROSITE-ProRule" id="PRU00235"/>
    </source>
</evidence>
<dbReference type="InterPro" id="IPR042653">
    <property type="entry name" value="Leng9"/>
</dbReference>
<keyword evidence="5" id="KW-1185">Reference proteome</keyword>
<dbReference type="Proteomes" id="UP000689195">
    <property type="component" value="Unassembled WGS sequence"/>
</dbReference>
<evidence type="ECO:0000313" key="5">
    <source>
        <dbReference type="Proteomes" id="UP000689195"/>
    </source>
</evidence>
<dbReference type="PROSITE" id="PS50105">
    <property type="entry name" value="SAM_DOMAIN"/>
    <property type="match status" value="1"/>
</dbReference>
<organism evidence="4 5">
    <name type="scientific">Paramecium pentaurelia</name>
    <dbReference type="NCBI Taxonomy" id="43138"/>
    <lineage>
        <taxon>Eukaryota</taxon>
        <taxon>Sar</taxon>
        <taxon>Alveolata</taxon>
        <taxon>Ciliophora</taxon>
        <taxon>Intramacronucleata</taxon>
        <taxon>Oligohymenophorea</taxon>
        <taxon>Peniculida</taxon>
        <taxon>Parameciidae</taxon>
        <taxon>Paramecium</taxon>
    </lineage>
</organism>
<dbReference type="Pfam" id="PF00415">
    <property type="entry name" value="RCC1"/>
    <property type="match status" value="1"/>
</dbReference>
<protein>
    <recommendedName>
        <fullName evidence="3">SAM domain-containing protein</fullName>
    </recommendedName>
</protein>
<evidence type="ECO:0000256" key="2">
    <source>
        <dbReference type="SAM" id="MobiDB-lite"/>
    </source>
</evidence>
<feature type="domain" description="SAM" evidence="3">
    <location>
        <begin position="304"/>
        <end position="370"/>
    </location>
</feature>
<dbReference type="AlphaFoldDB" id="A0A8S1WN86"/>
<comment type="caution">
    <text evidence="4">The sequence shown here is derived from an EMBL/GenBank/DDBJ whole genome shotgun (WGS) entry which is preliminary data.</text>
</comment>
<dbReference type="PANTHER" id="PTHR46729">
    <property type="entry name" value="LEUKOCYTE RECEPTOR CLUSTER MEMBER 9"/>
    <property type="match status" value="1"/>
</dbReference>
<dbReference type="InterPro" id="IPR040459">
    <property type="entry name" value="MJ1316"/>
</dbReference>
<dbReference type="PROSITE" id="PS50012">
    <property type="entry name" value="RCC1_3"/>
    <property type="match status" value="1"/>
</dbReference>
<dbReference type="Pfam" id="PF07647">
    <property type="entry name" value="SAM_2"/>
    <property type="match status" value="1"/>
</dbReference>
<dbReference type="InterPro" id="IPR000408">
    <property type="entry name" value="Reg_chr_condens"/>
</dbReference>
<proteinExistence type="predicted"/>
<evidence type="ECO:0000313" key="4">
    <source>
        <dbReference type="EMBL" id="CAD8191464.1"/>
    </source>
</evidence>
<dbReference type="EMBL" id="CAJJDO010000099">
    <property type="protein sequence ID" value="CAD8191464.1"/>
    <property type="molecule type" value="Genomic_DNA"/>
</dbReference>
<dbReference type="InterPro" id="IPR001660">
    <property type="entry name" value="SAM"/>
</dbReference>
<sequence length="617" mass="72934">MQQSQLQVFDVFRGISNFLTIKDILNLQTVSKQMKENVQLTLKALLASIGFNNPNTTTPYNIIFRTIFGRETYFWSFDESIKPFKRRHILGIPVKSMQIGLTYTGILTNQNRLYICQSNEYQEFINQKPNFIIKLQVKQYSTTSKGKFIYLKENGDLNIVFENLEEYLIAKNVDFFETSYYQLVAIFSNPQKIPQLPSEQTRAILYQLQDLTPQNCDQVQKYKQIILPDDENIIQIAIGSNAIYYLSKTQKVYQSDTKNEQVIDQIIKTIQQNYFDKKSIISIYSGLNYFLALGRENIKSIKEWTNEELQAWLSKIGFSDYVNIVKYNEFTGLEFSKEAVHQEFQKNALGLINAELQIKLSTEITRAMEVQYKDYQLFGWGKNDFGQLAVPLSNNVQYTKVSLPNLEEDDEIIQIECGWKNVAILTHSGKLYLTENQQKQLKREKDIQQQPQQLQDEGGKKRKKSRQDQKDYKEQQKDPEQQQQQQSKYWSDISKIFIKSNDKREYKHYYVNLSKDYLVVICSIFDKKIIQNYFPEMLEQKELQKKFKPTLQVIDRILWDIKFNKEDFIVGYEDRFLGIMEVPFTDFINSQVKSHRVQYFKQNGKIVWDRSRRLDLL</sequence>
<feature type="region of interest" description="Disordered" evidence="2">
    <location>
        <begin position="442"/>
        <end position="487"/>
    </location>
</feature>
<reference evidence="4" key="1">
    <citation type="submission" date="2021-01" db="EMBL/GenBank/DDBJ databases">
        <authorList>
            <consortium name="Genoscope - CEA"/>
            <person name="William W."/>
        </authorList>
    </citation>
    <scope>NUCLEOTIDE SEQUENCE</scope>
</reference>
<dbReference type="PANTHER" id="PTHR46729:SF1">
    <property type="entry name" value="LEUKOCYTE RECEPTOR CLUSTER MEMBER 9"/>
    <property type="match status" value="1"/>
</dbReference>
<dbReference type="OrthoDB" id="424608at2759"/>
<evidence type="ECO:0000259" key="3">
    <source>
        <dbReference type="PROSITE" id="PS50105"/>
    </source>
</evidence>
<feature type="repeat" description="RCC1" evidence="1">
    <location>
        <begin position="375"/>
        <end position="428"/>
    </location>
</feature>
<accession>A0A8S1WN86</accession>
<name>A0A8S1WN86_9CILI</name>
<gene>
    <name evidence="4" type="ORF">PPENT_87.1.T0990046</name>
</gene>
<dbReference type="Pfam" id="PF04457">
    <property type="entry name" value="MJ1316"/>
    <property type="match status" value="1"/>
</dbReference>